<gene>
    <name evidence="1" type="ORF">NMG11_08830</name>
</gene>
<dbReference type="EMBL" id="JANCLL010000008">
    <property type="protein sequence ID" value="MDD1943926.1"/>
    <property type="molecule type" value="Genomic_DNA"/>
</dbReference>
<keyword evidence="2" id="KW-1185">Reference proteome</keyword>
<evidence type="ECO:0000313" key="1">
    <source>
        <dbReference type="EMBL" id="MDD1943926.1"/>
    </source>
</evidence>
<evidence type="ECO:0000313" key="2">
    <source>
        <dbReference type="Proteomes" id="UP001150614"/>
    </source>
</evidence>
<comment type="caution">
    <text evidence="1">The sequence shown here is derived from an EMBL/GenBank/DDBJ whole genome shotgun (WGS) entry which is preliminary data.</text>
</comment>
<name>A0ABT5RD73_9PSED</name>
<reference evidence="1" key="1">
    <citation type="submission" date="2022-07" db="EMBL/GenBank/DDBJ databases">
        <title>Draft genome of Pseudomonas carnis strain LP isolated from cheese.</title>
        <authorList>
            <person name="Wolfe B.E."/>
        </authorList>
    </citation>
    <scope>NUCLEOTIDE SEQUENCE</scope>
    <source>
        <strain evidence="1">LP</strain>
    </source>
</reference>
<sequence>MLQTVFCTKQKNYSISVLKLENPTYAQIAAQFREVCSIIDLLASQIDDPHTAQKAQEYVGCMEGIAKAIDEDDADALESFVKQLDMRSFL</sequence>
<dbReference type="RefSeq" id="WP_274126520.1">
    <property type="nucleotide sequence ID" value="NZ_JANCLL010000008.1"/>
</dbReference>
<organism evidence="1 2">
    <name type="scientific">Pseudomonas carnis</name>
    <dbReference type="NCBI Taxonomy" id="2487355"/>
    <lineage>
        <taxon>Bacteria</taxon>
        <taxon>Pseudomonadati</taxon>
        <taxon>Pseudomonadota</taxon>
        <taxon>Gammaproteobacteria</taxon>
        <taxon>Pseudomonadales</taxon>
        <taxon>Pseudomonadaceae</taxon>
        <taxon>Pseudomonas</taxon>
    </lineage>
</organism>
<proteinExistence type="predicted"/>
<accession>A0ABT5RD73</accession>
<dbReference type="Proteomes" id="UP001150614">
    <property type="component" value="Unassembled WGS sequence"/>
</dbReference>
<protein>
    <submittedName>
        <fullName evidence="1">Uncharacterized protein</fullName>
    </submittedName>
</protein>